<gene>
    <name evidence="1" type="ORF">MAMT_00955</name>
</gene>
<dbReference type="EMBL" id="CABFVA020000040">
    <property type="protein sequence ID" value="VVM06069.1"/>
    <property type="molecule type" value="Genomic_DNA"/>
</dbReference>
<dbReference type="AlphaFoldDB" id="A0A5E6MAS2"/>
<dbReference type="Pfam" id="PF22091">
    <property type="entry name" value="DUF6941"/>
    <property type="match status" value="1"/>
</dbReference>
<organism evidence="1 2">
    <name type="scientific">Methylacidimicrobium tartarophylax</name>
    <dbReference type="NCBI Taxonomy" id="1041768"/>
    <lineage>
        <taxon>Bacteria</taxon>
        <taxon>Pseudomonadati</taxon>
        <taxon>Verrucomicrobiota</taxon>
        <taxon>Methylacidimicrobium</taxon>
    </lineage>
</organism>
<proteinExistence type="predicted"/>
<reference evidence="1 2" key="1">
    <citation type="submission" date="2019-09" db="EMBL/GenBank/DDBJ databases">
        <authorList>
            <person name="Cremers G."/>
        </authorList>
    </citation>
    <scope>NUCLEOTIDE SEQUENCE [LARGE SCALE GENOMIC DNA]</scope>
    <source>
        <strain evidence="1">4A</strain>
    </source>
</reference>
<keyword evidence="2" id="KW-1185">Reference proteome</keyword>
<accession>A0A5E6MAS2</accession>
<name>A0A5E6MAS2_9BACT</name>
<dbReference type="InterPro" id="IPR054221">
    <property type="entry name" value="DUF6941"/>
</dbReference>
<dbReference type="RefSeq" id="WP_246186529.1">
    <property type="nucleotide sequence ID" value="NZ_CABFVA020000040.1"/>
</dbReference>
<dbReference type="Proteomes" id="UP000334923">
    <property type="component" value="Unassembled WGS sequence"/>
</dbReference>
<evidence type="ECO:0000313" key="2">
    <source>
        <dbReference type="Proteomes" id="UP000334923"/>
    </source>
</evidence>
<protein>
    <submittedName>
        <fullName evidence="1">Uncharacterized protein</fullName>
    </submittedName>
</protein>
<evidence type="ECO:0000313" key="1">
    <source>
        <dbReference type="EMBL" id="VVM06069.1"/>
    </source>
</evidence>
<sequence length="158" mass="17594">MLLEAALPMVRLVVQEPVLCPAILLSDLVVREKGTEKLSLINSFGQLRLPRFPFPTPPFFITVWLTHLRGRVPKLDIATRVEEPQSGHVLASASGQIQFPADAQPFEEQTVLDLPIPMPPFLVPQPAVYWIVILVNNEKVGQRPLPILPVHAEESASR</sequence>